<feature type="transmembrane region" description="Helical" evidence="7">
    <location>
        <begin position="171"/>
        <end position="189"/>
    </location>
</feature>
<dbReference type="Pfam" id="PF07690">
    <property type="entry name" value="MFS_1"/>
    <property type="match status" value="1"/>
</dbReference>
<evidence type="ECO:0000256" key="3">
    <source>
        <dbReference type="ARBA" id="ARBA00022475"/>
    </source>
</evidence>
<dbReference type="InterPro" id="IPR011701">
    <property type="entry name" value="MFS"/>
</dbReference>
<evidence type="ECO:0000313" key="9">
    <source>
        <dbReference type="Proteomes" id="UP000479499"/>
    </source>
</evidence>
<dbReference type="PANTHER" id="PTHR43266">
    <property type="entry name" value="MACROLIDE-EFFLUX PROTEIN"/>
    <property type="match status" value="1"/>
</dbReference>
<keyword evidence="5 7" id="KW-1133">Transmembrane helix</keyword>
<keyword evidence="6 7" id="KW-0472">Membrane</keyword>
<evidence type="ECO:0000313" key="8">
    <source>
        <dbReference type="EMBL" id="NGL84052.1"/>
    </source>
</evidence>
<keyword evidence="4 7" id="KW-0812">Transmembrane</keyword>
<proteinExistence type="predicted"/>
<comment type="subcellular location">
    <subcellularLocation>
        <location evidence="1">Cell membrane</location>
        <topology evidence="1">Multi-pass membrane protein</topology>
    </subcellularLocation>
</comment>
<dbReference type="InterPro" id="IPR036259">
    <property type="entry name" value="MFS_trans_sf"/>
</dbReference>
<feature type="transmembrane region" description="Helical" evidence="7">
    <location>
        <begin position="9"/>
        <end position="31"/>
    </location>
</feature>
<sequence>MKKIITNRLFMATFVSDMLSNFGDVLYYLALMNMVLLVPETKLAIALVTVSESLPYLTMVFMGMWGDKTRNKVDRILATQLFRVVLYIIVAYAMGFKPALWIVIVAVLVNLLSDLSGQYENALYMPLSLRIVSDEDREAMYAFRQGTSSVLRIIFQSSGALLVGIMTYQQLAFFNAGTFLVSAVIMLVLRPSLLRLLKKSPISFAESTSTANPSRHFVSDLWKALKEAFIAVDKIPSLKASILAIAGLNAIFAAEDALILLTIREHADFMIINPAVTLAAFSISSLAGMISGSILITGVFKEVSFKLLLRAAVLMSLLLFVGYLCHAVGFVLLIHFLALTICGVFNPKMNALVVRSLPENRLATVGAGIDSFCTLGMVVSRWTLSVLVTVLSAGTISLIFILLSLALLGYTISIKKY</sequence>
<keyword evidence="3" id="KW-1003">Cell membrane</keyword>
<dbReference type="AlphaFoldDB" id="A0A6M1KK03"/>
<protein>
    <submittedName>
        <fullName evidence="8">MFS transporter</fullName>
    </submittedName>
</protein>
<dbReference type="GO" id="GO:0005886">
    <property type="term" value="C:plasma membrane"/>
    <property type="evidence" value="ECO:0007669"/>
    <property type="project" value="UniProtKB-SubCell"/>
</dbReference>
<dbReference type="Proteomes" id="UP000479499">
    <property type="component" value="Unassembled WGS sequence"/>
</dbReference>
<evidence type="ECO:0000256" key="6">
    <source>
        <dbReference type="ARBA" id="ARBA00023136"/>
    </source>
</evidence>
<evidence type="ECO:0000256" key="5">
    <source>
        <dbReference type="ARBA" id="ARBA00022989"/>
    </source>
</evidence>
<evidence type="ECO:0000256" key="2">
    <source>
        <dbReference type="ARBA" id="ARBA00022448"/>
    </source>
</evidence>
<evidence type="ECO:0000256" key="4">
    <source>
        <dbReference type="ARBA" id="ARBA00022692"/>
    </source>
</evidence>
<dbReference type="Gene3D" id="1.20.1250.20">
    <property type="entry name" value="MFS general substrate transporter like domains"/>
    <property type="match status" value="1"/>
</dbReference>
<organism evidence="8 9">
    <name type="scientific">Streptococcus equi subsp. ruminatorum</name>
    <dbReference type="NCBI Taxonomy" id="254358"/>
    <lineage>
        <taxon>Bacteria</taxon>
        <taxon>Bacillati</taxon>
        <taxon>Bacillota</taxon>
        <taxon>Bacilli</taxon>
        <taxon>Lactobacillales</taxon>
        <taxon>Streptococcaceae</taxon>
        <taxon>Streptococcus</taxon>
    </lineage>
</organism>
<dbReference type="EMBL" id="JAAKFZ010000009">
    <property type="protein sequence ID" value="NGL84052.1"/>
    <property type="molecule type" value="Genomic_DNA"/>
</dbReference>
<feature type="transmembrane region" description="Helical" evidence="7">
    <location>
        <begin position="84"/>
        <end position="109"/>
    </location>
</feature>
<feature type="transmembrane region" description="Helical" evidence="7">
    <location>
        <begin position="386"/>
        <end position="412"/>
    </location>
</feature>
<evidence type="ECO:0000256" key="1">
    <source>
        <dbReference type="ARBA" id="ARBA00004651"/>
    </source>
</evidence>
<keyword evidence="2" id="KW-0813">Transport</keyword>
<comment type="caution">
    <text evidence="8">The sequence shown here is derived from an EMBL/GenBank/DDBJ whole genome shotgun (WGS) entry which is preliminary data.</text>
</comment>
<gene>
    <name evidence="8" type="ORF">G5B50_04600</name>
</gene>
<name>A0A6M1KK03_9STRE</name>
<feature type="transmembrane region" description="Helical" evidence="7">
    <location>
        <begin position="242"/>
        <end position="263"/>
    </location>
</feature>
<reference evidence="8 9" key="1">
    <citation type="submission" date="2020-02" db="EMBL/GenBank/DDBJ databases">
        <title>M-like protein SrM is not crucial to the virulence of a novel isolate of Streptococcus equi subsp. ruminatorum from Macaca mulatta.</title>
        <authorList>
            <person name="Guo G."/>
            <person name="Cheng L."/>
            <person name="Zhang W."/>
        </authorList>
    </citation>
    <scope>NUCLEOTIDE SEQUENCE [LARGE SCALE GENOMIC DNA]</scope>
    <source>
        <strain evidence="8 9">FJ1804</strain>
    </source>
</reference>
<evidence type="ECO:0000256" key="7">
    <source>
        <dbReference type="SAM" id="Phobius"/>
    </source>
</evidence>
<dbReference type="GO" id="GO:0022857">
    <property type="term" value="F:transmembrane transporter activity"/>
    <property type="evidence" value="ECO:0007669"/>
    <property type="project" value="InterPro"/>
</dbReference>
<dbReference type="SUPFAM" id="SSF103473">
    <property type="entry name" value="MFS general substrate transporter"/>
    <property type="match status" value="1"/>
</dbReference>
<feature type="transmembrane region" description="Helical" evidence="7">
    <location>
        <begin position="43"/>
        <end position="63"/>
    </location>
</feature>
<dbReference type="RefSeq" id="WP_164335880.1">
    <property type="nucleotide sequence ID" value="NZ_JAAKFZ010000009.1"/>
</dbReference>
<feature type="transmembrane region" description="Helical" evidence="7">
    <location>
        <begin position="275"/>
        <end position="300"/>
    </location>
</feature>
<dbReference type="PANTHER" id="PTHR43266:SF2">
    <property type="entry name" value="MAJOR FACILITATOR SUPERFAMILY (MFS) PROFILE DOMAIN-CONTAINING PROTEIN"/>
    <property type="match status" value="1"/>
</dbReference>
<accession>A0A6M1KK03</accession>